<dbReference type="SUPFAM" id="SSF140990">
    <property type="entry name" value="FtsH protease domain-like"/>
    <property type="match status" value="1"/>
</dbReference>
<dbReference type="InterPro" id="IPR027417">
    <property type="entry name" value="P-loop_NTPase"/>
</dbReference>
<dbReference type="RefSeq" id="WP_085385165.1">
    <property type="nucleotide sequence ID" value="NZ_NAFJ01000158.1"/>
</dbReference>
<dbReference type="InterPro" id="IPR003960">
    <property type="entry name" value="ATPase_AAA_CS"/>
</dbReference>
<evidence type="ECO:0000313" key="3">
    <source>
        <dbReference type="EMBL" id="OSJ24265.1"/>
    </source>
</evidence>
<keyword evidence="1" id="KW-0067">ATP-binding</keyword>
<name>A0ABX3WYQ6_9BRAD</name>
<keyword evidence="4" id="KW-1185">Reference proteome</keyword>
<dbReference type="Gene3D" id="1.20.58.760">
    <property type="entry name" value="Peptidase M41"/>
    <property type="match status" value="1"/>
</dbReference>
<protein>
    <recommendedName>
        <fullName evidence="2">AAA+ ATPase domain-containing protein</fullName>
    </recommendedName>
</protein>
<dbReference type="Proteomes" id="UP000193884">
    <property type="component" value="Unassembled WGS sequence"/>
</dbReference>
<dbReference type="SUPFAM" id="SSF52540">
    <property type="entry name" value="P-loop containing nucleoside triphosphate hydrolases"/>
    <property type="match status" value="1"/>
</dbReference>
<sequence length="683" mass="73739">MTDIGDKKPDTLARAYLAILAADEDGPSRTLSQLLPGDSIDLMLGPSTPRDSPPTVRADLALAAVLVARAIESVDDLTRKLRRESPVVTIQVPSVELVHLVADVMEKCAFGPQANVMKPSEFFEQSRAVLLVAREGSDKRDSPEHGNGMVAKAVHVEAPIVGIATSPALHLPRDLVRISEWNLVLPRVDRSALNVAIEAVAGAPPTAKIDDATIGACDLADVALSIRRALSPNGCVEALNKLVSDKHSYSTTGPVLQELWGFGAAKRWGLQLAAELNEYRAGRITWSQVGSKAVLWVGPPGVGKTALAHAVARTAKLPIVATSVAAWNQERYMSGSLRAMADSFSQAKRFAPLPALLFIDEIDGIGDRSTMKGDYKEIWVQLVNFLLTNISSIQGCPVVLIAASNRPEAIDPAIRRAGRLDRTIAIEKPSVEDLRMIFRFYLKDALPHADLLPVAIAGCGGTGADVESWTRRARARARRANRDMLVQDLLEEIRDGQPSLPLKLRRAVALHESGHLVVGLALRIFDPRSLTIADDGGQASAAVSIENIQTETDIENMMTMLMAGRAAEEEFLTAAGATGGAGGHSDSDLAKATRAASAIELRLGFGSLGPMYFDDRAAELMMCEKAVLAAVRSRLERCRDRARRLVVLNRDIVELVAGRLEELGHLDRREIERLTNGVSFVLE</sequence>
<dbReference type="Gene3D" id="1.10.8.60">
    <property type="match status" value="1"/>
</dbReference>
<dbReference type="EMBL" id="NAFK01000172">
    <property type="protein sequence ID" value="OSJ24265.1"/>
    <property type="molecule type" value="Genomic_DNA"/>
</dbReference>
<dbReference type="Pfam" id="PF00004">
    <property type="entry name" value="AAA"/>
    <property type="match status" value="1"/>
</dbReference>
<dbReference type="PROSITE" id="PS00674">
    <property type="entry name" value="AAA"/>
    <property type="match status" value="1"/>
</dbReference>
<dbReference type="InterPro" id="IPR000642">
    <property type="entry name" value="Peptidase_M41"/>
</dbReference>
<organism evidence="3 4">
    <name type="scientific">Bradyrhizobium canariense</name>
    <dbReference type="NCBI Taxonomy" id="255045"/>
    <lineage>
        <taxon>Bacteria</taxon>
        <taxon>Pseudomonadati</taxon>
        <taxon>Pseudomonadota</taxon>
        <taxon>Alphaproteobacteria</taxon>
        <taxon>Hyphomicrobiales</taxon>
        <taxon>Nitrobacteraceae</taxon>
        <taxon>Bradyrhizobium</taxon>
    </lineage>
</organism>
<comment type="similarity">
    <text evidence="1">Belongs to the AAA ATPase family.</text>
</comment>
<accession>A0ABX3WYQ6</accession>
<comment type="caution">
    <text evidence="3">The sequence shown here is derived from an EMBL/GenBank/DDBJ whole genome shotgun (WGS) entry which is preliminary data.</text>
</comment>
<proteinExistence type="inferred from homology"/>
<dbReference type="InterPro" id="IPR003959">
    <property type="entry name" value="ATPase_AAA_core"/>
</dbReference>
<dbReference type="CDD" id="cd19481">
    <property type="entry name" value="RecA-like_protease"/>
    <property type="match status" value="1"/>
</dbReference>
<gene>
    <name evidence="3" type="ORF">BST63_27390</name>
</gene>
<dbReference type="Pfam" id="PF01434">
    <property type="entry name" value="Peptidase_M41"/>
    <property type="match status" value="1"/>
</dbReference>
<dbReference type="InterPro" id="IPR003593">
    <property type="entry name" value="AAA+_ATPase"/>
</dbReference>
<dbReference type="Gene3D" id="3.40.50.300">
    <property type="entry name" value="P-loop containing nucleotide triphosphate hydrolases"/>
    <property type="match status" value="1"/>
</dbReference>
<dbReference type="PANTHER" id="PTHR23076">
    <property type="entry name" value="METALLOPROTEASE M41 FTSH"/>
    <property type="match status" value="1"/>
</dbReference>
<dbReference type="PANTHER" id="PTHR23076:SF97">
    <property type="entry name" value="ATP-DEPENDENT ZINC METALLOPROTEASE YME1L1"/>
    <property type="match status" value="1"/>
</dbReference>
<evidence type="ECO:0000259" key="2">
    <source>
        <dbReference type="SMART" id="SM00382"/>
    </source>
</evidence>
<dbReference type="InterPro" id="IPR037219">
    <property type="entry name" value="Peptidase_M41-like"/>
</dbReference>
<evidence type="ECO:0000256" key="1">
    <source>
        <dbReference type="RuleBase" id="RU003651"/>
    </source>
</evidence>
<keyword evidence="1" id="KW-0547">Nucleotide-binding</keyword>
<reference evidence="3 4" key="1">
    <citation type="submission" date="2017-03" db="EMBL/GenBank/DDBJ databases">
        <title>Whole genome sequences of fourteen strains of Bradyrhizobium canariense and one strain of Bradyrhizobium japonicum isolated from Lupinus (Papilionoideae: Genisteae) species in Algeria.</title>
        <authorList>
            <person name="Crovadore J."/>
            <person name="Chekireb D."/>
            <person name="Brachmann A."/>
            <person name="Chablais R."/>
            <person name="Cochard B."/>
            <person name="Lefort F."/>
        </authorList>
    </citation>
    <scope>NUCLEOTIDE SEQUENCE [LARGE SCALE GENOMIC DNA]</scope>
    <source>
        <strain evidence="3 4">UBMAN05</strain>
    </source>
</reference>
<evidence type="ECO:0000313" key="4">
    <source>
        <dbReference type="Proteomes" id="UP000193884"/>
    </source>
</evidence>
<dbReference type="SMART" id="SM00382">
    <property type="entry name" value="AAA"/>
    <property type="match status" value="1"/>
</dbReference>
<feature type="domain" description="AAA+ ATPase" evidence="2">
    <location>
        <begin position="290"/>
        <end position="430"/>
    </location>
</feature>